<dbReference type="PRINTS" id="PR01469">
    <property type="entry name" value="CARBMTKINASE"/>
</dbReference>
<dbReference type="InterPro" id="IPR003964">
    <property type="entry name" value="Carb_kinase"/>
</dbReference>
<evidence type="ECO:0000256" key="4">
    <source>
        <dbReference type="ARBA" id="ARBA00022777"/>
    </source>
</evidence>
<dbReference type="AlphaFoldDB" id="A0A7G9R416"/>
<comment type="catalytic activity">
    <reaction evidence="5">
        <text>hydrogencarbonate + NH4(+) + ATP = carbamoyl phosphate + ADP + H2O + H(+)</text>
        <dbReference type="Rhea" id="RHEA:10152"/>
        <dbReference type="ChEBI" id="CHEBI:15377"/>
        <dbReference type="ChEBI" id="CHEBI:15378"/>
        <dbReference type="ChEBI" id="CHEBI:17544"/>
        <dbReference type="ChEBI" id="CHEBI:28938"/>
        <dbReference type="ChEBI" id="CHEBI:30616"/>
        <dbReference type="ChEBI" id="CHEBI:58228"/>
        <dbReference type="ChEBI" id="CHEBI:456216"/>
        <dbReference type="EC" id="2.7.2.2"/>
    </reaction>
</comment>
<dbReference type="FunFam" id="3.40.1160.10:FF:000007">
    <property type="entry name" value="Carbamate kinase"/>
    <property type="match status" value="1"/>
</dbReference>
<gene>
    <name evidence="9" type="primary">arcC</name>
    <name evidence="9" type="ORF">H9L10_04740</name>
</gene>
<evidence type="ECO:0000313" key="9">
    <source>
        <dbReference type="EMBL" id="QNN50341.1"/>
    </source>
</evidence>
<dbReference type="GO" id="GO:0005829">
    <property type="term" value="C:cytosol"/>
    <property type="evidence" value="ECO:0007669"/>
    <property type="project" value="TreeGrafter"/>
</dbReference>
<dbReference type="GO" id="GO:0008804">
    <property type="term" value="F:carbamate kinase activity"/>
    <property type="evidence" value="ECO:0007669"/>
    <property type="project" value="UniProtKB-UniRule"/>
</dbReference>
<dbReference type="Pfam" id="PF00696">
    <property type="entry name" value="AA_kinase"/>
    <property type="match status" value="1"/>
</dbReference>
<dbReference type="SUPFAM" id="SSF53633">
    <property type="entry name" value="Carbamate kinase-like"/>
    <property type="match status" value="1"/>
</dbReference>
<organism evidence="9 10">
    <name type="scientific">Phycicoccus endophyticus</name>
    <dbReference type="NCBI Taxonomy" id="1690220"/>
    <lineage>
        <taxon>Bacteria</taxon>
        <taxon>Bacillati</taxon>
        <taxon>Actinomycetota</taxon>
        <taxon>Actinomycetes</taxon>
        <taxon>Micrococcales</taxon>
        <taxon>Intrasporangiaceae</taxon>
        <taxon>Phycicoccus</taxon>
    </lineage>
</organism>
<keyword evidence="3 7" id="KW-0808">Transferase</keyword>
<dbReference type="EMBL" id="CP060712">
    <property type="protein sequence ID" value="QNN50341.1"/>
    <property type="molecule type" value="Genomic_DNA"/>
</dbReference>
<accession>A0A7G9R416</accession>
<dbReference type="RefSeq" id="WP_166097880.1">
    <property type="nucleotide sequence ID" value="NZ_BMMY01000001.1"/>
</dbReference>
<keyword evidence="10" id="KW-1185">Reference proteome</keyword>
<dbReference type="InterPro" id="IPR036393">
    <property type="entry name" value="AceGlu_kinase-like_sf"/>
</dbReference>
<dbReference type="NCBIfam" id="TIGR00746">
    <property type="entry name" value="arcC"/>
    <property type="match status" value="1"/>
</dbReference>
<dbReference type="PANTHER" id="PTHR30409">
    <property type="entry name" value="CARBAMATE KINASE"/>
    <property type="match status" value="1"/>
</dbReference>
<evidence type="ECO:0000256" key="3">
    <source>
        <dbReference type="ARBA" id="ARBA00022679"/>
    </source>
</evidence>
<dbReference type="GO" id="GO:0019546">
    <property type="term" value="P:L-arginine deiminase pathway"/>
    <property type="evidence" value="ECO:0007669"/>
    <property type="project" value="TreeGrafter"/>
</dbReference>
<evidence type="ECO:0000256" key="7">
    <source>
        <dbReference type="PIRNR" id="PIRNR000723"/>
    </source>
</evidence>
<feature type="domain" description="Aspartate/glutamate/uridylate kinase" evidence="8">
    <location>
        <begin position="1"/>
        <end position="281"/>
    </location>
</feature>
<dbReference type="PIRSF" id="PIRSF000723">
    <property type="entry name" value="Carbamate_kin"/>
    <property type="match status" value="1"/>
</dbReference>
<dbReference type="NCBIfam" id="NF009008">
    <property type="entry name" value="PRK12354.1"/>
    <property type="match status" value="1"/>
</dbReference>
<dbReference type="Proteomes" id="UP000515976">
    <property type="component" value="Chromosome"/>
</dbReference>
<dbReference type="KEGG" id="pei:H9L10_04740"/>
<dbReference type="InterPro" id="IPR001048">
    <property type="entry name" value="Asp/Glu/Uridylate_kinase"/>
</dbReference>
<comment type="similarity">
    <text evidence="1 7">Belongs to the carbamate kinase family.</text>
</comment>
<keyword evidence="4 7" id="KW-0418">Kinase</keyword>
<evidence type="ECO:0000256" key="5">
    <source>
        <dbReference type="ARBA" id="ARBA00048467"/>
    </source>
</evidence>
<evidence type="ECO:0000256" key="2">
    <source>
        <dbReference type="ARBA" id="ARBA00013070"/>
    </source>
</evidence>
<dbReference type="PANTHER" id="PTHR30409:SF1">
    <property type="entry name" value="CARBAMATE KINASE-RELATED"/>
    <property type="match status" value="1"/>
</dbReference>
<evidence type="ECO:0000313" key="10">
    <source>
        <dbReference type="Proteomes" id="UP000515976"/>
    </source>
</evidence>
<evidence type="ECO:0000256" key="6">
    <source>
        <dbReference type="NCBIfam" id="TIGR00746"/>
    </source>
</evidence>
<reference evidence="9 10" key="1">
    <citation type="submission" date="2020-08" db="EMBL/GenBank/DDBJ databases">
        <title>Genome sequence of Phycicoccus endophyticus JCM 31784T.</title>
        <authorList>
            <person name="Hyun D.-W."/>
            <person name="Bae J.-W."/>
        </authorList>
    </citation>
    <scope>NUCLEOTIDE SEQUENCE [LARGE SCALE GENOMIC DNA]</scope>
    <source>
        <strain evidence="9 10">JCM 31784</strain>
    </source>
</reference>
<name>A0A7G9R416_9MICO</name>
<dbReference type="Gene3D" id="3.40.1160.10">
    <property type="entry name" value="Acetylglutamate kinase-like"/>
    <property type="match status" value="1"/>
</dbReference>
<evidence type="ECO:0000259" key="8">
    <source>
        <dbReference type="Pfam" id="PF00696"/>
    </source>
</evidence>
<protein>
    <recommendedName>
        <fullName evidence="2 6">Carbamate kinase</fullName>
    </recommendedName>
</protein>
<sequence length="303" mass="31927">MRIVVALGGNALLRRGEPMTAENQRANIRVAAQRLALVVPGHEVVVAHGNGPQVGLLSLQAAAYRAVDPYPLDVLGAQTEAMIGYVVEQELGNLLPADQHLATVLTMVEVDPHDPAFEHPTKPIGPVYDRATGERLAALHGWALAPDGDGVRRVVASPRPRRIFEIEPIRSLLADGTVVICAGGGGIPTCYDAEHRLRGVEAVIDKDLASSLLARQLGADLLVIATDVDGVYLDWGTPRRRRLGTVTPEQLSGLELPAGSMGPKVEAACGLVTATGHDAVIGALADIADIVAGRAGTRVRLPR</sequence>
<evidence type="ECO:0000256" key="1">
    <source>
        <dbReference type="ARBA" id="ARBA00011066"/>
    </source>
</evidence>
<proteinExistence type="inferred from homology"/>
<dbReference type="CDD" id="cd04235">
    <property type="entry name" value="AAK_CK"/>
    <property type="match status" value="1"/>
</dbReference>